<evidence type="ECO:0000256" key="7">
    <source>
        <dbReference type="ARBA" id="ARBA00023242"/>
    </source>
</evidence>
<dbReference type="GO" id="GO:0003677">
    <property type="term" value="F:DNA binding"/>
    <property type="evidence" value="ECO:0007669"/>
    <property type="project" value="UniProtKB-KW"/>
</dbReference>
<dbReference type="EMBL" id="BPVZ01000262">
    <property type="protein sequence ID" value="GKV48580.1"/>
    <property type="molecule type" value="Genomic_DNA"/>
</dbReference>
<evidence type="ECO:0000256" key="2">
    <source>
        <dbReference type="ARBA" id="ARBA00004574"/>
    </source>
</evidence>
<evidence type="ECO:0000256" key="3">
    <source>
        <dbReference type="ARBA" id="ARBA00017411"/>
    </source>
</evidence>
<proteinExistence type="predicted"/>
<reference evidence="10 11" key="1">
    <citation type="journal article" date="2021" name="Commun. Biol.">
        <title>The genome of Shorea leprosula (Dipterocarpaceae) highlights the ecological relevance of drought in aseasonal tropical rainforests.</title>
        <authorList>
            <person name="Ng K.K.S."/>
            <person name="Kobayashi M.J."/>
            <person name="Fawcett J.A."/>
            <person name="Hatakeyama M."/>
            <person name="Paape T."/>
            <person name="Ng C.H."/>
            <person name="Ang C.C."/>
            <person name="Tnah L.H."/>
            <person name="Lee C.T."/>
            <person name="Nishiyama T."/>
            <person name="Sese J."/>
            <person name="O'Brien M.J."/>
            <person name="Copetti D."/>
            <person name="Mohd Noor M.I."/>
            <person name="Ong R.C."/>
            <person name="Putra M."/>
            <person name="Sireger I.Z."/>
            <person name="Indrioko S."/>
            <person name="Kosugi Y."/>
            <person name="Izuno A."/>
            <person name="Isagi Y."/>
            <person name="Lee S.L."/>
            <person name="Shimizu K.K."/>
        </authorList>
    </citation>
    <scope>NUCLEOTIDE SEQUENCE [LARGE SCALE GENOMIC DNA]</scope>
    <source>
        <strain evidence="10">214</strain>
    </source>
</reference>
<dbReference type="SUPFAM" id="SSF50249">
    <property type="entry name" value="Nucleic acid-binding proteins"/>
    <property type="match status" value="1"/>
</dbReference>
<evidence type="ECO:0000259" key="9">
    <source>
        <dbReference type="Pfam" id="PF01336"/>
    </source>
</evidence>
<evidence type="ECO:0000256" key="8">
    <source>
        <dbReference type="ARBA" id="ARBA00030039"/>
    </source>
</evidence>
<comment type="caution">
    <text evidence="10">The sequence shown here is derived from an EMBL/GenBank/DDBJ whole genome shotgun (WGS) entry which is preliminary data.</text>
</comment>
<accession>A0AAV5MFC0</accession>
<keyword evidence="7" id="KW-0539">Nucleus</keyword>
<dbReference type="AlphaFoldDB" id="A0AAV5MFC0"/>
<protein>
    <recommendedName>
        <fullName evidence="3">CST complex subunit STN1</fullName>
    </recommendedName>
    <alternativeName>
        <fullName evidence="8">Suppressor of cdc thirteen homolog</fullName>
    </alternativeName>
</protein>
<dbReference type="Pfam" id="PF01336">
    <property type="entry name" value="tRNA_anti-codon"/>
    <property type="match status" value="1"/>
</dbReference>
<evidence type="ECO:0000313" key="11">
    <source>
        <dbReference type="Proteomes" id="UP001054252"/>
    </source>
</evidence>
<evidence type="ECO:0000256" key="6">
    <source>
        <dbReference type="ARBA" id="ARBA00023125"/>
    </source>
</evidence>
<dbReference type="Proteomes" id="UP001054252">
    <property type="component" value="Unassembled WGS sequence"/>
</dbReference>
<evidence type="ECO:0000313" key="10">
    <source>
        <dbReference type="EMBL" id="GKV48580.1"/>
    </source>
</evidence>
<comment type="subcellular location">
    <subcellularLocation>
        <location evidence="2">Chromosome</location>
        <location evidence="2">Telomere</location>
    </subcellularLocation>
    <subcellularLocation>
        <location evidence="1">Nucleus</location>
    </subcellularLocation>
</comment>
<sequence length="163" mass="18678">MEDFFFYRHVKLLAFELLSLTPSSSDPPTFSRKGMPVSRVESVGVITSRDYKPSKFLKFTLDDGTGCICCILWLNHLNSLYFSRRDPGDIQLLADVARRFAAEVHIGKVARVRGRIGNYRGEVQITVSDVVIERDPNAEMLHWLDCLRLSRQCYDVMKRTSSN</sequence>
<name>A0AAV5MFC0_9ROSI</name>
<dbReference type="PANTHER" id="PTHR13989">
    <property type="entry name" value="REPLICATION PROTEIN A-RELATED"/>
    <property type="match status" value="1"/>
</dbReference>
<keyword evidence="11" id="KW-1185">Reference proteome</keyword>
<keyword evidence="5" id="KW-0779">Telomere</keyword>
<dbReference type="Gene3D" id="2.40.50.140">
    <property type="entry name" value="Nucleic acid-binding proteins"/>
    <property type="match status" value="1"/>
</dbReference>
<dbReference type="PANTHER" id="PTHR13989:SF33">
    <property type="entry name" value="CST COMPLEX SUBUNIT STN1"/>
    <property type="match status" value="1"/>
</dbReference>
<dbReference type="GO" id="GO:0005634">
    <property type="term" value="C:nucleus"/>
    <property type="evidence" value="ECO:0007669"/>
    <property type="project" value="UniProtKB-SubCell"/>
</dbReference>
<gene>
    <name evidence="10" type="ORF">SLEP1_g55380</name>
</gene>
<keyword evidence="4" id="KW-0158">Chromosome</keyword>
<evidence type="ECO:0000256" key="1">
    <source>
        <dbReference type="ARBA" id="ARBA00004123"/>
    </source>
</evidence>
<keyword evidence="6" id="KW-0238">DNA-binding</keyword>
<dbReference type="InterPro" id="IPR040260">
    <property type="entry name" value="RFA2-like"/>
</dbReference>
<evidence type="ECO:0000256" key="4">
    <source>
        <dbReference type="ARBA" id="ARBA00022454"/>
    </source>
</evidence>
<organism evidence="10 11">
    <name type="scientific">Rubroshorea leprosula</name>
    <dbReference type="NCBI Taxonomy" id="152421"/>
    <lineage>
        <taxon>Eukaryota</taxon>
        <taxon>Viridiplantae</taxon>
        <taxon>Streptophyta</taxon>
        <taxon>Embryophyta</taxon>
        <taxon>Tracheophyta</taxon>
        <taxon>Spermatophyta</taxon>
        <taxon>Magnoliopsida</taxon>
        <taxon>eudicotyledons</taxon>
        <taxon>Gunneridae</taxon>
        <taxon>Pentapetalae</taxon>
        <taxon>rosids</taxon>
        <taxon>malvids</taxon>
        <taxon>Malvales</taxon>
        <taxon>Dipterocarpaceae</taxon>
        <taxon>Rubroshorea</taxon>
    </lineage>
</organism>
<feature type="domain" description="OB" evidence="9">
    <location>
        <begin position="43"/>
        <end position="131"/>
    </location>
</feature>
<dbReference type="GO" id="GO:0000781">
    <property type="term" value="C:chromosome, telomeric region"/>
    <property type="evidence" value="ECO:0007669"/>
    <property type="project" value="UniProtKB-SubCell"/>
</dbReference>
<dbReference type="InterPro" id="IPR012340">
    <property type="entry name" value="NA-bd_OB-fold"/>
</dbReference>
<evidence type="ECO:0000256" key="5">
    <source>
        <dbReference type="ARBA" id="ARBA00022895"/>
    </source>
</evidence>
<dbReference type="InterPro" id="IPR004365">
    <property type="entry name" value="NA-bd_OB_tRNA"/>
</dbReference>